<dbReference type="Proteomes" id="UP000054995">
    <property type="component" value="Unassembled WGS sequence"/>
</dbReference>
<evidence type="ECO:0000313" key="4">
    <source>
        <dbReference type="Proteomes" id="UP000054632"/>
    </source>
</evidence>
<dbReference type="Gene3D" id="3.90.280.10">
    <property type="entry name" value="PEBP-like"/>
    <property type="match status" value="1"/>
</dbReference>
<evidence type="ECO:0000313" key="3">
    <source>
        <dbReference type="EMBL" id="KRY92719.1"/>
    </source>
</evidence>
<dbReference type="AlphaFoldDB" id="A0A0V1G3C2"/>
<keyword evidence="1" id="KW-1133">Transmembrane helix</keyword>
<protein>
    <submittedName>
        <fullName evidence="3">Uncharacterized protein</fullName>
    </submittedName>
</protein>
<dbReference type="OrthoDB" id="2506647at2759"/>
<dbReference type="Proteomes" id="UP000054632">
    <property type="component" value="Unassembled WGS sequence"/>
</dbReference>
<evidence type="ECO:0000313" key="2">
    <source>
        <dbReference type="EMBL" id="KRY79644.1"/>
    </source>
</evidence>
<dbReference type="InterPro" id="IPR036610">
    <property type="entry name" value="PEBP-like_sf"/>
</dbReference>
<accession>A0A0V1G3C2</accession>
<proteinExistence type="predicted"/>
<keyword evidence="5" id="KW-1185">Reference proteome</keyword>
<organism evidence="3 5">
    <name type="scientific">Trichinella pseudospiralis</name>
    <name type="common">Parasitic roundworm</name>
    <dbReference type="NCBI Taxonomy" id="6337"/>
    <lineage>
        <taxon>Eukaryota</taxon>
        <taxon>Metazoa</taxon>
        <taxon>Ecdysozoa</taxon>
        <taxon>Nematoda</taxon>
        <taxon>Enoplea</taxon>
        <taxon>Dorylaimia</taxon>
        <taxon>Trichinellida</taxon>
        <taxon>Trichinellidae</taxon>
        <taxon>Trichinella</taxon>
    </lineage>
</organism>
<evidence type="ECO:0000313" key="5">
    <source>
        <dbReference type="Proteomes" id="UP000054995"/>
    </source>
</evidence>
<name>A0A0V1G3C2_TRIPS</name>
<dbReference type="EMBL" id="JYDT01000005">
    <property type="protein sequence ID" value="KRY92719.1"/>
    <property type="molecule type" value="Genomic_DNA"/>
</dbReference>
<sequence>MKTNVLLFITGYFITQSISAFLIRFTYDGKAITFFRLDAFQKLLTEGNYNVVVDFGNILPLTEAKGVKRLFLNETFNTLYSSIMTGINAPNEYELVEKEYILWFVLGIPGSEENKEKAVALMLSRFVSKGKVFRPHVYLIYENDKLLLFCVHMESFLFDVWKKLFTKIR</sequence>
<gene>
    <name evidence="2" type="ORF">T4A_4323</name>
    <name evidence="3" type="ORF">T4D_14963</name>
</gene>
<dbReference type="EMBL" id="JYDR01000001">
    <property type="protein sequence ID" value="KRY79644.1"/>
    <property type="molecule type" value="Genomic_DNA"/>
</dbReference>
<reference evidence="4 5" key="1">
    <citation type="submission" date="2015-01" db="EMBL/GenBank/DDBJ databases">
        <title>Evolution of Trichinella species and genotypes.</title>
        <authorList>
            <person name="Korhonen P.K."/>
            <person name="Edoardo P."/>
            <person name="Giuseppe L.R."/>
            <person name="Gasser R.B."/>
        </authorList>
    </citation>
    <scope>NUCLEOTIDE SEQUENCE [LARGE SCALE GENOMIC DNA]</scope>
    <source>
        <strain evidence="2">ISS13</strain>
        <strain evidence="3">ISS470</strain>
    </source>
</reference>
<evidence type="ECO:0000256" key="1">
    <source>
        <dbReference type="SAM" id="Phobius"/>
    </source>
</evidence>
<comment type="caution">
    <text evidence="3">The sequence shown here is derived from an EMBL/GenBank/DDBJ whole genome shotgun (WGS) entry which is preliminary data.</text>
</comment>
<keyword evidence="1" id="KW-0472">Membrane</keyword>
<keyword evidence="1" id="KW-0812">Transmembrane</keyword>
<feature type="transmembrane region" description="Helical" evidence="1">
    <location>
        <begin position="6"/>
        <end position="27"/>
    </location>
</feature>